<accession>A0A6V8QMU3</accession>
<feature type="transmembrane region" description="Helical" evidence="2">
    <location>
        <begin position="227"/>
        <end position="251"/>
    </location>
</feature>
<dbReference type="GO" id="GO:0005789">
    <property type="term" value="C:endoplasmic reticulum membrane"/>
    <property type="evidence" value="ECO:0007669"/>
    <property type="project" value="InterPro"/>
</dbReference>
<feature type="transmembrane region" description="Helical" evidence="2">
    <location>
        <begin position="289"/>
        <end position="307"/>
    </location>
</feature>
<dbReference type="OrthoDB" id="2139606at2759"/>
<dbReference type="Pfam" id="PF12326">
    <property type="entry name" value="EOS1"/>
    <property type="match status" value="1"/>
</dbReference>
<evidence type="ECO:0000313" key="3">
    <source>
        <dbReference type="EMBL" id="GFP53126.1"/>
    </source>
</evidence>
<dbReference type="AlphaFoldDB" id="A0A6V8QMU3"/>
<evidence type="ECO:0000256" key="1">
    <source>
        <dbReference type="SAM" id="MobiDB-lite"/>
    </source>
</evidence>
<dbReference type="EMBL" id="BLZH01000002">
    <property type="protein sequence ID" value="GFP53126.1"/>
    <property type="molecule type" value="Genomic_DNA"/>
</dbReference>
<sequence>MATASNPPPYEGSSTAPAIAPLSSSLSSASPHPPARSSSALLTGNPSPCAPPPARTQSQPPSIIRRRFRSTSSLSAEKTTSSASASPDSAAAGDAAATAASPSALSSASPSSTPTPPMPSMLQPRVAVVLNVPKPWHPWLFALRLASILPALWWGLPSLLRLLIHFLPGPPDQFLLVRPPGGSCDPHGHDPLQTSALSSSCAGEQHGSGAAAMMAAAPYAVTETALATIWCFACGYLAFFFTDCLMSRWLINYTPQATIVRLLSINAVNAYLTLTVLSLTGGFQDPRLLLPGWVSIATVWTLLLSLFGEMMMIASPFEEIGGPEEDAPIECTTLTICPPQTLTICYHVTHQKINIRKETSTSVNVFSIASYITMVVLLAHMQTYQSDYPIMPVVSKGNHLWEEGKHLVAHAKTLIHEYAER</sequence>
<feature type="compositionally biased region" description="Pro residues" evidence="1">
    <location>
        <begin position="1"/>
        <end position="10"/>
    </location>
</feature>
<dbReference type="PANTHER" id="PTHR28147">
    <property type="entry name" value="N-GLYCOSYLATION PROTEIN EOS1"/>
    <property type="match status" value="1"/>
</dbReference>
<feature type="transmembrane region" description="Helical" evidence="2">
    <location>
        <begin position="263"/>
        <end position="283"/>
    </location>
</feature>
<feature type="compositionally biased region" description="Low complexity" evidence="1">
    <location>
        <begin position="13"/>
        <end position="42"/>
    </location>
</feature>
<organism evidence="3 4">
    <name type="scientific">Trichoderma asperellum</name>
    <name type="common">Filamentous fungus</name>
    <dbReference type="NCBI Taxonomy" id="101201"/>
    <lineage>
        <taxon>Eukaryota</taxon>
        <taxon>Fungi</taxon>
        <taxon>Dikarya</taxon>
        <taxon>Ascomycota</taxon>
        <taxon>Pezizomycotina</taxon>
        <taxon>Sordariomycetes</taxon>
        <taxon>Hypocreomycetidae</taxon>
        <taxon>Hypocreales</taxon>
        <taxon>Hypocreaceae</taxon>
        <taxon>Trichoderma</taxon>
    </lineage>
</organism>
<dbReference type="GO" id="GO:0034599">
    <property type="term" value="P:cellular response to oxidative stress"/>
    <property type="evidence" value="ECO:0007669"/>
    <property type="project" value="InterPro"/>
</dbReference>
<feature type="compositionally biased region" description="Low complexity" evidence="1">
    <location>
        <begin position="70"/>
        <end position="112"/>
    </location>
</feature>
<protein>
    <submittedName>
        <fullName evidence="3">N-glycosylation protein eos1</fullName>
    </submittedName>
</protein>
<dbReference type="Proteomes" id="UP000517252">
    <property type="component" value="Unassembled WGS sequence"/>
</dbReference>
<keyword evidence="2" id="KW-1133">Transmembrane helix</keyword>
<proteinExistence type="predicted"/>
<comment type="caution">
    <text evidence="3">The sequence shown here is derived from an EMBL/GenBank/DDBJ whole genome shotgun (WGS) entry which is preliminary data.</text>
</comment>
<gene>
    <name evidence="3" type="ORF">TASIC1_0002031000</name>
</gene>
<dbReference type="PANTHER" id="PTHR28147:SF1">
    <property type="entry name" value="N-GLYCOSYLATION PROTEIN EOS1"/>
    <property type="match status" value="1"/>
</dbReference>
<dbReference type="GO" id="GO:0006487">
    <property type="term" value="P:protein N-linked glycosylation"/>
    <property type="evidence" value="ECO:0007669"/>
    <property type="project" value="TreeGrafter"/>
</dbReference>
<feature type="transmembrane region" description="Helical" evidence="2">
    <location>
        <begin position="361"/>
        <end position="381"/>
    </location>
</feature>
<feature type="region of interest" description="Disordered" evidence="1">
    <location>
        <begin position="1"/>
        <end position="119"/>
    </location>
</feature>
<dbReference type="InterPro" id="IPR021100">
    <property type="entry name" value="N-glycosylation_EOS1"/>
</dbReference>
<name>A0A6V8QMU3_TRIAP</name>
<keyword evidence="2" id="KW-0812">Transmembrane</keyword>
<evidence type="ECO:0000256" key="2">
    <source>
        <dbReference type="SAM" id="Phobius"/>
    </source>
</evidence>
<evidence type="ECO:0000313" key="4">
    <source>
        <dbReference type="Proteomes" id="UP000517252"/>
    </source>
</evidence>
<reference evidence="3 4" key="1">
    <citation type="submission" date="2020-07" db="EMBL/GenBank/DDBJ databases">
        <title>Trichoderma asperellum IC-1 whole genome shotgun sequence.</title>
        <authorList>
            <person name="Kanamasa S."/>
            <person name="Takahashi H."/>
        </authorList>
    </citation>
    <scope>NUCLEOTIDE SEQUENCE [LARGE SCALE GENOMIC DNA]</scope>
    <source>
        <strain evidence="3 4">IC-1</strain>
    </source>
</reference>
<keyword evidence="2" id="KW-0472">Membrane</keyword>